<dbReference type="RefSeq" id="XP_070881269.1">
    <property type="nucleotide sequence ID" value="XM_071030434.1"/>
</dbReference>
<organism evidence="2 3">
    <name type="scientific">Aspergillus lucknowensis</name>
    <dbReference type="NCBI Taxonomy" id="176173"/>
    <lineage>
        <taxon>Eukaryota</taxon>
        <taxon>Fungi</taxon>
        <taxon>Dikarya</taxon>
        <taxon>Ascomycota</taxon>
        <taxon>Pezizomycotina</taxon>
        <taxon>Eurotiomycetes</taxon>
        <taxon>Eurotiomycetidae</taxon>
        <taxon>Eurotiales</taxon>
        <taxon>Aspergillaceae</taxon>
        <taxon>Aspergillus</taxon>
        <taxon>Aspergillus subgen. Nidulantes</taxon>
    </lineage>
</organism>
<proteinExistence type="predicted"/>
<dbReference type="InterPro" id="IPR036770">
    <property type="entry name" value="Ankyrin_rpt-contain_sf"/>
</dbReference>
<keyword evidence="3" id="KW-1185">Reference proteome</keyword>
<accession>A0ABR4LCV2</accession>
<dbReference type="GeneID" id="98145506"/>
<sequence>MRVFVLLVKQGADVSTRDEEGRSLLQNALEDEDRAWECLPTLLENGLYTLDSDAGDKTLGELLEERDWVYTVKDRVEGMPEIDKLPGHTGDSSSRPVRPRTPIVCVRTATLL</sequence>
<protein>
    <recommendedName>
        <fullName evidence="4">Ankyrin repeat protein</fullName>
    </recommendedName>
</protein>
<evidence type="ECO:0000313" key="2">
    <source>
        <dbReference type="EMBL" id="KAL2862290.1"/>
    </source>
</evidence>
<evidence type="ECO:0000313" key="3">
    <source>
        <dbReference type="Proteomes" id="UP001610432"/>
    </source>
</evidence>
<reference evidence="2 3" key="1">
    <citation type="submission" date="2024-07" db="EMBL/GenBank/DDBJ databases">
        <title>Section-level genome sequencing and comparative genomics of Aspergillus sections Usti and Cavernicolus.</title>
        <authorList>
            <consortium name="Lawrence Berkeley National Laboratory"/>
            <person name="Nybo J.L."/>
            <person name="Vesth T.C."/>
            <person name="Theobald S."/>
            <person name="Frisvad J.C."/>
            <person name="Larsen T.O."/>
            <person name="Kjaerboelling I."/>
            <person name="Rothschild-Mancinelli K."/>
            <person name="Lyhne E.K."/>
            <person name="Kogle M.E."/>
            <person name="Barry K."/>
            <person name="Clum A."/>
            <person name="Na H."/>
            <person name="Ledsgaard L."/>
            <person name="Lin J."/>
            <person name="Lipzen A."/>
            <person name="Kuo A."/>
            <person name="Riley R."/>
            <person name="Mondo S."/>
            <person name="Labutti K."/>
            <person name="Haridas S."/>
            <person name="Pangalinan J."/>
            <person name="Salamov A.A."/>
            <person name="Simmons B.A."/>
            <person name="Magnuson J.K."/>
            <person name="Chen J."/>
            <person name="Drula E."/>
            <person name="Henrissat B."/>
            <person name="Wiebenga A."/>
            <person name="Lubbers R.J."/>
            <person name="Gomes A.C."/>
            <person name="Macurrencykelacurrency M.R."/>
            <person name="Stajich J."/>
            <person name="Grigoriev I.V."/>
            <person name="Mortensen U.H."/>
            <person name="De Vries R.P."/>
            <person name="Baker S.E."/>
            <person name="Andersen M.R."/>
        </authorList>
    </citation>
    <scope>NUCLEOTIDE SEQUENCE [LARGE SCALE GENOMIC DNA]</scope>
    <source>
        <strain evidence="2 3">CBS 449.75</strain>
    </source>
</reference>
<dbReference type="EMBL" id="JBFXLQ010000070">
    <property type="protein sequence ID" value="KAL2862290.1"/>
    <property type="molecule type" value="Genomic_DNA"/>
</dbReference>
<gene>
    <name evidence="2" type="ORF">BJX67DRAFT_366743</name>
</gene>
<name>A0ABR4LCV2_9EURO</name>
<dbReference type="Gene3D" id="1.25.40.20">
    <property type="entry name" value="Ankyrin repeat-containing domain"/>
    <property type="match status" value="1"/>
</dbReference>
<feature type="region of interest" description="Disordered" evidence="1">
    <location>
        <begin position="80"/>
        <end position="99"/>
    </location>
</feature>
<evidence type="ECO:0000256" key="1">
    <source>
        <dbReference type="SAM" id="MobiDB-lite"/>
    </source>
</evidence>
<comment type="caution">
    <text evidence="2">The sequence shown here is derived from an EMBL/GenBank/DDBJ whole genome shotgun (WGS) entry which is preliminary data.</text>
</comment>
<dbReference type="Proteomes" id="UP001610432">
    <property type="component" value="Unassembled WGS sequence"/>
</dbReference>
<evidence type="ECO:0008006" key="4">
    <source>
        <dbReference type="Google" id="ProtNLM"/>
    </source>
</evidence>